<dbReference type="InterPro" id="IPR036691">
    <property type="entry name" value="Endo/exonu/phosph_ase_sf"/>
</dbReference>
<reference evidence="3 4" key="1">
    <citation type="submission" date="2022-11" db="EMBL/GenBank/DDBJ databases">
        <title>Nonomuraea corallina sp. nov., a new species of the genus Nonomuraea isolated from sea side sediment in Thai sea.</title>
        <authorList>
            <person name="Ngamcharungchit C."/>
            <person name="Matsumoto A."/>
            <person name="Suriyachadkun C."/>
            <person name="Panbangred W."/>
            <person name="Inahashi Y."/>
            <person name="Intra B."/>
        </authorList>
    </citation>
    <scope>NUCLEOTIDE SEQUENCE [LARGE SCALE GENOMIC DNA]</scope>
    <source>
        <strain evidence="3 4">DSM 43553</strain>
    </source>
</reference>
<proteinExistence type="predicted"/>
<organism evidence="3 4">
    <name type="scientific">Nonomuraea ferruginea</name>
    <dbReference type="NCBI Taxonomy" id="46174"/>
    <lineage>
        <taxon>Bacteria</taxon>
        <taxon>Bacillati</taxon>
        <taxon>Actinomycetota</taxon>
        <taxon>Actinomycetes</taxon>
        <taxon>Streptosporangiales</taxon>
        <taxon>Streptosporangiaceae</taxon>
        <taxon>Nonomuraea</taxon>
    </lineage>
</organism>
<dbReference type="InterPro" id="IPR035986">
    <property type="entry name" value="PKD_dom_sf"/>
</dbReference>
<evidence type="ECO:0000313" key="4">
    <source>
        <dbReference type="Proteomes" id="UP001212498"/>
    </source>
</evidence>
<dbReference type="PROSITE" id="PS50093">
    <property type="entry name" value="PKD"/>
    <property type="match status" value="2"/>
</dbReference>
<evidence type="ECO:0000256" key="1">
    <source>
        <dbReference type="SAM" id="MobiDB-lite"/>
    </source>
</evidence>
<dbReference type="InterPro" id="IPR013783">
    <property type="entry name" value="Ig-like_fold"/>
</dbReference>
<sequence>MNYNLCGAVCNHGETGVVDMVHSKIQAEQPDVVTLQETCRSQAERLQELLGDAGYKSYFSSSRFWPPAEWEWWPPDLTPTCDTVAPYSAGNAIFVRADISDADDLQFSTGRGIGCVTAAFEIRTRVCTLHGTPDDPTAAKEIEELATDLFPPHLRRMPFILTGDVNVAPDWPSPENPAVGRLYAPEAGGTGDYWEVDQFAGCPGCPPKPGGAKTHPSEGKIDYIFVSKAHFDRDVSARVENEGDCVVTGEDPKPDDGRCSDHDILWGEVTLRVNEPVRVFQFNVCGAKQIPQPSCANSAVSGAVPAIASSILDFRPDLVTLNEVCRDQYDKLLETVRANGYDLHGEFAITRSPASKCGGSQELGNALLSHTPLTNPAVTPLPQGGEPETYNLTCADTTLREQTVRGCVTQLSAEAGLRTEQAEAVAAQVDAGVPVILGGDFQDRPWEAALTPLYAHHGGTGVLHEVDETDTAYFASPEHSCPVTDRTCRTGEGTVPLPVALQHKRDYIFVSDHFAALDGDATRTSVSSHVPLRGWATLMTGDGGVGGGGPSDPPPGQNLPPTVSAGPDVSGTEGQRLRLHGSVGDPDSTPTITWSYTAGEADPGTTCSFGDAHAPSTTISCTDDGTFTVTLTASDGVNAPVSDSARVRLRNAPPRPSITGPAPWSVHRAGTQVSLTAPFTDPGANDTHTCAIVWDDGRTDSFAATSGGCDRAHTFTDAGMYTVTVKVTDDDGGEGTASVMVIVYDPEAGFVTAGTHLESPAGALTSDPSATGRAHFQFNPKYHKSDTGPVPSGGKVSARLTGTDFDLDATGLEWLVITPDGKAAVKGKATVAGRSGYGFVLYGHDEPDRLRLVVWPLSQAPYPGGPPAYDNRRVDEFDIDRFDPQAVTGGNITVHH</sequence>
<name>A0ABT4SQP9_9ACTN</name>
<comment type="caution">
    <text evidence="3">The sequence shown here is derived from an EMBL/GenBank/DDBJ whole genome shotgun (WGS) entry which is preliminary data.</text>
</comment>
<dbReference type="CDD" id="cd00146">
    <property type="entry name" value="PKD"/>
    <property type="match status" value="2"/>
</dbReference>
<dbReference type="Pfam" id="PF03372">
    <property type="entry name" value="Exo_endo_phos"/>
    <property type="match status" value="2"/>
</dbReference>
<keyword evidence="3" id="KW-0378">Hydrolase</keyword>
<dbReference type="InterPro" id="IPR022409">
    <property type="entry name" value="PKD/Chitinase_dom"/>
</dbReference>
<dbReference type="SUPFAM" id="SSF49299">
    <property type="entry name" value="PKD domain"/>
    <property type="match status" value="2"/>
</dbReference>
<gene>
    <name evidence="3" type="ORF">OUY24_02995</name>
</gene>
<accession>A0ABT4SQP9</accession>
<dbReference type="Gene3D" id="2.60.40.10">
    <property type="entry name" value="Immunoglobulins"/>
    <property type="match status" value="2"/>
</dbReference>
<dbReference type="SMART" id="SM00089">
    <property type="entry name" value="PKD"/>
    <property type="match status" value="2"/>
</dbReference>
<keyword evidence="3" id="KW-0255">Endonuclease</keyword>
<keyword evidence="4" id="KW-1185">Reference proteome</keyword>
<dbReference type="InterPro" id="IPR000601">
    <property type="entry name" value="PKD_dom"/>
</dbReference>
<dbReference type="InterPro" id="IPR051916">
    <property type="entry name" value="GPI-anchor_lipid_remodeler"/>
</dbReference>
<keyword evidence="3" id="KW-0540">Nuclease</keyword>
<dbReference type="Proteomes" id="UP001212498">
    <property type="component" value="Unassembled WGS sequence"/>
</dbReference>
<dbReference type="SUPFAM" id="SSF56219">
    <property type="entry name" value="DNase I-like"/>
    <property type="match status" value="2"/>
</dbReference>
<feature type="domain" description="PKD" evidence="2">
    <location>
        <begin position="582"/>
        <end position="647"/>
    </location>
</feature>
<evidence type="ECO:0000313" key="3">
    <source>
        <dbReference type="EMBL" id="MDA0639583.1"/>
    </source>
</evidence>
<dbReference type="RefSeq" id="WP_271275066.1">
    <property type="nucleotide sequence ID" value="NZ_BAABFD010000005.1"/>
</dbReference>
<dbReference type="EMBL" id="JAPNUD010000005">
    <property type="protein sequence ID" value="MDA0639583.1"/>
    <property type="molecule type" value="Genomic_DNA"/>
</dbReference>
<dbReference type="PANTHER" id="PTHR14859">
    <property type="entry name" value="CALCOFLUOR WHITE HYPERSENSITIVE PROTEIN PRECURSOR"/>
    <property type="match status" value="1"/>
</dbReference>
<dbReference type="GO" id="GO:0004519">
    <property type="term" value="F:endonuclease activity"/>
    <property type="evidence" value="ECO:0007669"/>
    <property type="project" value="UniProtKB-KW"/>
</dbReference>
<dbReference type="InterPro" id="IPR005135">
    <property type="entry name" value="Endo/exonuclease/phosphatase"/>
</dbReference>
<dbReference type="Gene3D" id="3.60.10.10">
    <property type="entry name" value="Endonuclease/exonuclease/phosphatase"/>
    <property type="match status" value="2"/>
</dbReference>
<feature type="compositionally biased region" description="Gly residues" evidence="1">
    <location>
        <begin position="541"/>
        <end position="550"/>
    </location>
</feature>
<protein>
    <submittedName>
        <fullName evidence="3">Endonuclease/exonuclease/phosphatase family protein</fullName>
    </submittedName>
</protein>
<feature type="region of interest" description="Disordered" evidence="1">
    <location>
        <begin position="540"/>
        <end position="589"/>
    </location>
</feature>
<feature type="domain" description="PKD" evidence="2">
    <location>
        <begin position="660"/>
        <end position="750"/>
    </location>
</feature>
<dbReference type="Pfam" id="PF18911">
    <property type="entry name" value="PKD_4"/>
    <property type="match status" value="1"/>
</dbReference>
<dbReference type="PANTHER" id="PTHR14859:SF15">
    <property type="entry name" value="ENDONUCLEASE_EXONUCLEASE_PHOSPHATASE DOMAIN-CONTAINING PROTEIN"/>
    <property type="match status" value="1"/>
</dbReference>
<evidence type="ECO:0000259" key="2">
    <source>
        <dbReference type="PROSITE" id="PS50093"/>
    </source>
</evidence>